<evidence type="ECO:0000313" key="3">
    <source>
        <dbReference type="Proteomes" id="UP001558632"/>
    </source>
</evidence>
<evidence type="ECO:0000313" key="2">
    <source>
        <dbReference type="EMBL" id="KAL1235046.1"/>
    </source>
</evidence>
<reference evidence="2 3" key="1">
    <citation type="submission" date="2024-07" db="EMBL/GenBank/DDBJ databases">
        <title>Enhanced genomic and transcriptomic resources for Trichinella pseudospiralis and T. spiralis underpin the discovery of pronounced molecular differences between stages and species.</title>
        <authorList>
            <person name="Pasi K.K."/>
            <person name="La Rosa G."/>
            <person name="Gomez-Morales M.A."/>
            <person name="Tosini F."/>
            <person name="Sumanam S."/>
            <person name="Young N.D."/>
            <person name="Chang B.C."/>
            <person name="Robin G.B."/>
        </authorList>
    </citation>
    <scope>NUCLEOTIDE SEQUENCE [LARGE SCALE GENOMIC DNA]</scope>
    <source>
        <strain evidence="2">ISS534</strain>
    </source>
</reference>
<evidence type="ECO:0000256" key="1">
    <source>
        <dbReference type="SAM" id="MobiDB-lite"/>
    </source>
</evidence>
<proteinExistence type="predicted"/>
<sequence>MYFNKVISTDRTELYEPEDKHKLPPAKERNLTAKEGTSKAETDHAPKKDTEETLDGKDDSKNLRTYGLQMS</sequence>
<feature type="compositionally biased region" description="Basic and acidic residues" evidence="1">
    <location>
        <begin position="8"/>
        <end position="62"/>
    </location>
</feature>
<feature type="region of interest" description="Disordered" evidence="1">
    <location>
        <begin position="1"/>
        <end position="71"/>
    </location>
</feature>
<keyword evidence="2" id="KW-0407">Ion channel</keyword>
<dbReference type="Proteomes" id="UP001558632">
    <property type="component" value="Unassembled WGS sequence"/>
</dbReference>
<keyword evidence="2" id="KW-0813">Transport</keyword>
<gene>
    <name evidence="2" type="ORF">TSPI_03000</name>
</gene>
<accession>A0ABR3KDP3</accession>
<protein>
    <submittedName>
        <fullName evidence="2">Sodium channel protein type 10 subunit alpha</fullName>
    </submittedName>
</protein>
<dbReference type="GO" id="GO:0034220">
    <property type="term" value="P:monoatomic ion transmembrane transport"/>
    <property type="evidence" value="ECO:0007669"/>
    <property type="project" value="UniProtKB-KW"/>
</dbReference>
<organism evidence="2 3">
    <name type="scientific">Trichinella spiralis</name>
    <name type="common">Trichina worm</name>
    <dbReference type="NCBI Taxonomy" id="6334"/>
    <lineage>
        <taxon>Eukaryota</taxon>
        <taxon>Metazoa</taxon>
        <taxon>Ecdysozoa</taxon>
        <taxon>Nematoda</taxon>
        <taxon>Enoplea</taxon>
        <taxon>Dorylaimia</taxon>
        <taxon>Trichinellida</taxon>
        <taxon>Trichinellidae</taxon>
        <taxon>Trichinella</taxon>
    </lineage>
</organism>
<comment type="caution">
    <text evidence="2">The sequence shown here is derived from an EMBL/GenBank/DDBJ whole genome shotgun (WGS) entry which is preliminary data.</text>
</comment>
<dbReference type="EMBL" id="JBEUSY010000394">
    <property type="protein sequence ID" value="KAL1235046.1"/>
    <property type="molecule type" value="Genomic_DNA"/>
</dbReference>
<keyword evidence="2" id="KW-0406">Ion transport</keyword>
<keyword evidence="3" id="KW-1185">Reference proteome</keyword>
<name>A0ABR3KDP3_TRISP</name>